<dbReference type="Proteomes" id="UP000069850">
    <property type="component" value="Chromosome 1"/>
</dbReference>
<gene>
    <name evidence="2" type="ORF">MMAB1_3404</name>
</gene>
<dbReference type="EMBL" id="LT158599">
    <property type="protein sequence ID" value="CVK34617.1"/>
    <property type="molecule type" value="Genomic_DNA"/>
</dbReference>
<name>A0A0X8XYD8_9EURY</name>
<accession>A0A0X8XYD8</accession>
<dbReference type="AlphaFoldDB" id="A0A0X8XYD8"/>
<sequence length="72" mass="8608">MGIPHRHSVGETNKQFFHPHTIQRRRLEVPRRPEDIPPHWTVRSIIVALRKAKPYLEQRYHVREIGIFGSYA</sequence>
<protein>
    <submittedName>
        <fullName evidence="2">Uncharacterized protein</fullName>
    </submittedName>
</protein>
<proteinExistence type="predicted"/>
<evidence type="ECO:0000313" key="2">
    <source>
        <dbReference type="EMBL" id="CVK34617.1"/>
    </source>
</evidence>
<dbReference type="KEGG" id="mema:MMAB1_3404"/>
<evidence type="ECO:0000256" key="1">
    <source>
        <dbReference type="SAM" id="MobiDB-lite"/>
    </source>
</evidence>
<reference evidence="2 3" key="1">
    <citation type="submission" date="2016-01" db="EMBL/GenBank/DDBJ databases">
        <authorList>
            <person name="Manzoor S."/>
        </authorList>
    </citation>
    <scope>NUCLEOTIDE SEQUENCE [LARGE SCALE GENOMIC DNA]</scope>
    <source>
        <strain evidence="2">Methanoculleus sp MAB1</strain>
    </source>
</reference>
<feature type="region of interest" description="Disordered" evidence="1">
    <location>
        <begin position="1"/>
        <end position="24"/>
    </location>
</feature>
<evidence type="ECO:0000313" key="3">
    <source>
        <dbReference type="Proteomes" id="UP000069850"/>
    </source>
</evidence>
<organism evidence="2 3">
    <name type="scientific">Methanoculleus bourgensis</name>
    <dbReference type="NCBI Taxonomy" id="83986"/>
    <lineage>
        <taxon>Archaea</taxon>
        <taxon>Methanobacteriati</taxon>
        <taxon>Methanobacteriota</taxon>
        <taxon>Stenosarchaea group</taxon>
        <taxon>Methanomicrobia</taxon>
        <taxon>Methanomicrobiales</taxon>
        <taxon>Methanomicrobiaceae</taxon>
        <taxon>Methanoculleus</taxon>
    </lineage>
</organism>